<name>A0A9P8VWL0_9HYPO</name>
<sequence length="222" mass="23037">MPSSKQILSAMVALAATSVNGAMGPAFSTGPVASNSFIRESTSTLVLPKAPSGSSGDTSLWVGMGTSNGDLIQSIADNWSSSDWSIYAYTLLSTSATTQMPVEGQHSTAVAGDKVTMHYKYNDSTGNYTQTVSVNGKTVSTLSTSDGHAQGWGSAVECAENNCGTVPAHKWTNTKIILDVADPNYINTLGKGQGVTGDMSTSDGGKTWTVSTISIPKFTFGK</sequence>
<keyword evidence="1" id="KW-0732">Signal</keyword>
<dbReference type="EMBL" id="JAGPYM010000026">
    <property type="protein sequence ID" value="KAH6880352.1"/>
    <property type="molecule type" value="Genomic_DNA"/>
</dbReference>
<comment type="caution">
    <text evidence="2">The sequence shown here is derived from an EMBL/GenBank/DDBJ whole genome shotgun (WGS) entry which is preliminary data.</text>
</comment>
<protein>
    <submittedName>
        <fullName evidence="2">Uncharacterized protein</fullName>
    </submittedName>
</protein>
<dbReference type="OrthoDB" id="5086500at2759"/>
<organism evidence="2 3">
    <name type="scientific">Thelonectria olida</name>
    <dbReference type="NCBI Taxonomy" id="1576542"/>
    <lineage>
        <taxon>Eukaryota</taxon>
        <taxon>Fungi</taxon>
        <taxon>Dikarya</taxon>
        <taxon>Ascomycota</taxon>
        <taxon>Pezizomycotina</taxon>
        <taxon>Sordariomycetes</taxon>
        <taxon>Hypocreomycetidae</taxon>
        <taxon>Hypocreales</taxon>
        <taxon>Nectriaceae</taxon>
        <taxon>Thelonectria</taxon>
    </lineage>
</organism>
<gene>
    <name evidence="2" type="ORF">B0T10DRAFT_519287</name>
</gene>
<evidence type="ECO:0000313" key="3">
    <source>
        <dbReference type="Proteomes" id="UP000777438"/>
    </source>
</evidence>
<feature type="chain" id="PRO_5040352485" evidence="1">
    <location>
        <begin position="22"/>
        <end position="222"/>
    </location>
</feature>
<keyword evidence="3" id="KW-1185">Reference proteome</keyword>
<proteinExistence type="predicted"/>
<feature type="signal peptide" evidence="1">
    <location>
        <begin position="1"/>
        <end position="21"/>
    </location>
</feature>
<evidence type="ECO:0000313" key="2">
    <source>
        <dbReference type="EMBL" id="KAH6880352.1"/>
    </source>
</evidence>
<dbReference type="AlphaFoldDB" id="A0A9P8VWL0"/>
<accession>A0A9P8VWL0</accession>
<reference evidence="2 3" key="1">
    <citation type="journal article" date="2021" name="Nat. Commun.">
        <title>Genetic determinants of endophytism in the Arabidopsis root mycobiome.</title>
        <authorList>
            <person name="Mesny F."/>
            <person name="Miyauchi S."/>
            <person name="Thiergart T."/>
            <person name="Pickel B."/>
            <person name="Atanasova L."/>
            <person name="Karlsson M."/>
            <person name="Huettel B."/>
            <person name="Barry K.W."/>
            <person name="Haridas S."/>
            <person name="Chen C."/>
            <person name="Bauer D."/>
            <person name="Andreopoulos W."/>
            <person name="Pangilinan J."/>
            <person name="LaButti K."/>
            <person name="Riley R."/>
            <person name="Lipzen A."/>
            <person name="Clum A."/>
            <person name="Drula E."/>
            <person name="Henrissat B."/>
            <person name="Kohler A."/>
            <person name="Grigoriev I.V."/>
            <person name="Martin F.M."/>
            <person name="Hacquard S."/>
        </authorList>
    </citation>
    <scope>NUCLEOTIDE SEQUENCE [LARGE SCALE GENOMIC DNA]</scope>
    <source>
        <strain evidence="2 3">MPI-CAGE-CH-0241</strain>
    </source>
</reference>
<evidence type="ECO:0000256" key="1">
    <source>
        <dbReference type="SAM" id="SignalP"/>
    </source>
</evidence>
<dbReference type="Proteomes" id="UP000777438">
    <property type="component" value="Unassembled WGS sequence"/>
</dbReference>